<keyword evidence="6" id="KW-1185">Reference proteome</keyword>
<dbReference type="InterPro" id="IPR009187">
    <property type="entry name" value="Prok_Ku"/>
</dbReference>
<keyword evidence="3" id="KW-0234">DNA repair</keyword>
<accession>A0ABZ3FMG5</accession>
<name>A0ABZ3FMG5_9ACTN</name>
<dbReference type="Gene3D" id="2.40.290.10">
    <property type="match status" value="1"/>
</dbReference>
<evidence type="ECO:0000313" key="5">
    <source>
        <dbReference type="EMBL" id="XAN07244.1"/>
    </source>
</evidence>
<dbReference type="HAMAP" id="MF_01875">
    <property type="entry name" value="Prokaryotic_Ku"/>
    <property type="match status" value="1"/>
</dbReference>
<dbReference type="Proteomes" id="UP001442841">
    <property type="component" value="Chromosome"/>
</dbReference>
<dbReference type="NCBIfam" id="TIGR02772">
    <property type="entry name" value="Ku_bact"/>
    <property type="match status" value="1"/>
</dbReference>
<comment type="similarity">
    <text evidence="3">Belongs to the prokaryotic Ku family.</text>
</comment>
<evidence type="ECO:0000256" key="2">
    <source>
        <dbReference type="ARBA" id="ARBA00023172"/>
    </source>
</evidence>
<dbReference type="RefSeq" id="WP_425308694.1">
    <property type="nucleotide sequence ID" value="NZ_CP154795.1"/>
</dbReference>
<dbReference type="CDD" id="cd00789">
    <property type="entry name" value="KU_like"/>
    <property type="match status" value="1"/>
</dbReference>
<evidence type="ECO:0000259" key="4">
    <source>
        <dbReference type="SMART" id="SM00559"/>
    </source>
</evidence>
<dbReference type="PIRSF" id="PIRSF006493">
    <property type="entry name" value="Prok_Ku"/>
    <property type="match status" value="1"/>
</dbReference>
<keyword evidence="2 3" id="KW-0233">DNA recombination</keyword>
<protein>
    <recommendedName>
        <fullName evidence="3">Non-homologous end joining protein Ku</fullName>
    </recommendedName>
</protein>
<evidence type="ECO:0000313" key="6">
    <source>
        <dbReference type="Proteomes" id="UP001442841"/>
    </source>
</evidence>
<reference evidence="5 6" key="1">
    <citation type="submission" date="2024-04" db="EMBL/GenBank/DDBJ databases">
        <title>Isolation of an actinomycete strain from pig manure.</title>
        <authorList>
            <person name="Gong T."/>
            <person name="Yu Z."/>
            <person name="An M."/>
            <person name="Wei C."/>
            <person name="Yang W."/>
            <person name="Liu L."/>
        </authorList>
    </citation>
    <scope>NUCLEOTIDE SEQUENCE [LARGE SCALE GENOMIC DNA]</scope>
    <source>
        <strain evidence="5 6">ZF39</strain>
    </source>
</reference>
<sequence length="273" mass="30061">MPRSIWKGAISFGLVTIPVKLYSATEEKDISFRQVHPEDGGRIKYKRVCEKCDREIPYAEIAKGYETADGRMAILEKTDFDNLPLSTTKAVEVVQFVEESEVDPTYFAKTYFLEADGPGVKPYVLLRDALVATGRSALVKVALRSRESLALLRVKDNQLLMHTMIWPDEIRDGAFAAPPADVTVSDAEVTMARTFIDALSGEFEPELYKDSYREALEEVVEAKLAGTAPAEETAPAPQDADVVDLVAALRASVEAAKKRREEKGDGSKKSKAG</sequence>
<dbReference type="EMBL" id="CP154795">
    <property type="protein sequence ID" value="XAN07244.1"/>
    <property type="molecule type" value="Genomic_DNA"/>
</dbReference>
<comment type="function">
    <text evidence="3">With LigD forms a non-homologous end joining (NHEJ) DNA repair enzyme, which repairs dsDNA breaks with reduced fidelity. Binds linear dsDNA with 5'- and 3'- overhangs but not closed circular dsDNA nor ssDNA. Recruits and stimulates the ligase activity of LigD.</text>
</comment>
<dbReference type="InterPro" id="IPR006164">
    <property type="entry name" value="DNA_bd_Ku70/Ku80"/>
</dbReference>
<keyword evidence="3" id="KW-0227">DNA damage</keyword>
<organism evidence="5 6">
    <name type="scientific">Ammonicoccus fulvus</name>
    <dbReference type="NCBI Taxonomy" id="3138240"/>
    <lineage>
        <taxon>Bacteria</taxon>
        <taxon>Bacillati</taxon>
        <taxon>Actinomycetota</taxon>
        <taxon>Actinomycetes</taxon>
        <taxon>Propionibacteriales</taxon>
        <taxon>Propionibacteriaceae</taxon>
        <taxon>Ammonicoccus</taxon>
    </lineage>
</organism>
<evidence type="ECO:0000256" key="1">
    <source>
        <dbReference type="ARBA" id="ARBA00023125"/>
    </source>
</evidence>
<gene>
    <name evidence="3" type="primary">ku</name>
    <name evidence="5" type="ORF">AADG42_08035</name>
</gene>
<dbReference type="Pfam" id="PF02735">
    <property type="entry name" value="Ku"/>
    <property type="match status" value="1"/>
</dbReference>
<evidence type="ECO:0000256" key="3">
    <source>
        <dbReference type="HAMAP-Rule" id="MF_01875"/>
    </source>
</evidence>
<keyword evidence="1 3" id="KW-0238">DNA-binding</keyword>
<dbReference type="PANTHER" id="PTHR41251:SF1">
    <property type="entry name" value="NON-HOMOLOGOUS END JOINING PROTEIN KU"/>
    <property type="match status" value="1"/>
</dbReference>
<dbReference type="SMART" id="SM00559">
    <property type="entry name" value="Ku78"/>
    <property type="match status" value="1"/>
</dbReference>
<comment type="subunit">
    <text evidence="3">Homodimer. Interacts with LigD.</text>
</comment>
<feature type="domain" description="Ku" evidence="4">
    <location>
        <begin position="53"/>
        <end position="181"/>
    </location>
</feature>
<dbReference type="PANTHER" id="PTHR41251">
    <property type="entry name" value="NON-HOMOLOGOUS END JOINING PROTEIN KU"/>
    <property type="match status" value="1"/>
</dbReference>
<proteinExistence type="inferred from homology"/>
<dbReference type="InterPro" id="IPR016194">
    <property type="entry name" value="SPOC-like_C_dom_sf"/>
</dbReference>
<dbReference type="SUPFAM" id="SSF100939">
    <property type="entry name" value="SPOC domain-like"/>
    <property type="match status" value="1"/>
</dbReference>